<sequence length="68" mass="8083">MTKKTPKFLDNAMKSTFCHAGTAEFDQWYREHKEQCFINHDGSTGKMEVDRMPNIIFRSKKLHNTNYK</sequence>
<evidence type="ECO:0000259" key="1">
    <source>
        <dbReference type="Pfam" id="PF20700"/>
    </source>
</evidence>
<gene>
    <name evidence="2" type="ORF">J437_LFUL000939</name>
</gene>
<reference evidence="2" key="2">
    <citation type="submission" date="2017-10" db="EMBL/GenBank/DDBJ databases">
        <title>Ladona fulva Genome sequencing and assembly.</title>
        <authorList>
            <person name="Murali S."/>
            <person name="Richards S."/>
            <person name="Bandaranaike D."/>
            <person name="Bellair M."/>
            <person name="Blankenburg K."/>
            <person name="Chao H."/>
            <person name="Dinh H."/>
            <person name="Doddapaneni H."/>
            <person name="Dugan-Rocha S."/>
            <person name="Elkadiri S."/>
            <person name="Gnanaolivu R."/>
            <person name="Hernandez B."/>
            <person name="Skinner E."/>
            <person name="Javaid M."/>
            <person name="Lee S."/>
            <person name="Li M."/>
            <person name="Ming W."/>
            <person name="Munidasa M."/>
            <person name="Muniz J."/>
            <person name="Nguyen L."/>
            <person name="Hughes D."/>
            <person name="Osuji N."/>
            <person name="Pu L.-L."/>
            <person name="Puazo M."/>
            <person name="Qu C."/>
            <person name="Quiroz J."/>
            <person name="Raj R."/>
            <person name="Weissenberger G."/>
            <person name="Xin Y."/>
            <person name="Zou X."/>
            <person name="Han Y."/>
            <person name="Worley K."/>
            <person name="Muzny D."/>
            <person name="Gibbs R."/>
        </authorList>
    </citation>
    <scope>NUCLEOTIDE SEQUENCE</scope>
    <source>
        <strain evidence="2">Sampled in the wild</strain>
    </source>
</reference>
<accession>A0A8K0K7R7</accession>
<organism evidence="2 3">
    <name type="scientific">Ladona fulva</name>
    <name type="common">Scarce chaser dragonfly</name>
    <name type="synonym">Libellula fulva</name>
    <dbReference type="NCBI Taxonomy" id="123851"/>
    <lineage>
        <taxon>Eukaryota</taxon>
        <taxon>Metazoa</taxon>
        <taxon>Ecdysozoa</taxon>
        <taxon>Arthropoda</taxon>
        <taxon>Hexapoda</taxon>
        <taxon>Insecta</taxon>
        <taxon>Pterygota</taxon>
        <taxon>Palaeoptera</taxon>
        <taxon>Odonata</taxon>
        <taxon>Epiprocta</taxon>
        <taxon>Anisoptera</taxon>
        <taxon>Libelluloidea</taxon>
        <taxon>Libellulidae</taxon>
        <taxon>Ladona</taxon>
    </lineage>
</organism>
<feature type="domain" description="Mutator-like transposase" evidence="1">
    <location>
        <begin position="3"/>
        <end position="68"/>
    </location>
</feature>
<evidence type="ECO:0000313" key="3">
    <source>
        <dbReference type="Proteomes" id="UP000792457"/>
    </source>
</evidence>
<keyword evidence="3" id="KW-1185">Reference proteome</keyword>
<protein>
    <recommendedName>
        <fullName evidence="1">Mutator-like transposase domain-containing protein</fullName>
    </recommendedName>
</protein>
<proteinExistence type="predicted"/>
<dbReference type="InterPro" id="IPR049012">
    <property type="entry name" value="Mutator_transp_dom"/>
</dbReference>
<reference evidence="2" key="1">
    <citation type="submission" date="2013-04" db="EMBL/GenBank/DDBJ databases">
        <authorList>
            <person name="Qu J."/>
            <person name="Murali S.C."/>
            <person name="Bandaranaike D."/>
            <person name="Bellair M."/>
            <person name="Blankenburg K."/>
            <person name="Chao H."/>
            <person name="Dinh H."/>
            <person name="Doddapaneni H."/>
            <person name="Downs B."/>
            <person name="Dugan-Rocha S."/>
            <person name="Elkadiri S."/>
            <person name="Gnanaolivu R.D."/>
            <person name="Hernandez B."/>
            <person name="Javaid M."/>
            <person name="Jayaseelan J.C."/>
            <person name="Lee S."/>
            <person name="Li M."/>
            <person name="Ming W."/>
            <person name="Munidasa M."/>
            <person name="Muniz J."/>
            <person name="Nguyen L."/>
            <person name="Ongeri F."/>
            <person name="Osuji N."/>
            <person name="Pu L.-L."/>
            <person name="Puazo M."/>
            <person name="Qu C."/>
            <person name="Quiroz J."/>
            <person name="Raj R."/>
            <person name="Weissenberger G."/>
            <person name="Xin Y."/>
            <person name="Zou X."/>
            <person name="Han Y."/>
            <person name="Richards S."/>
            <person name="Worley K."/>
            <person name="Muzny D."/>
            <person name="Gibbs R."/>
        </authorList>
    </citation>
    <scope>NUCLEOTIDE SEQUENCE</scope>
    <source>
        <strain evidence="2">Sampled in the wild</strain>
    </source>
</reference>
<comment type="caution">
    <text evidence="2">The sequence shown here is derived from an EMBL/GenBank/DDBJ whole genome shotgun (WGS) entry which is preliminary data.</text>
</comment>
<dbReference type="EMBL" id="KZ308428">
    <property type="protein sequence ID" value="KAG8229418.1"/>
    <property type="molecule type" value="Genomic_DNA"/>
</dbReference>
<name>A0A8K0K7R7_LADFU</name>
<evidence type="ECO:0000313" key="2">
    <source>
        <dbReference type="EMBL" id="KAG8229418.1"/>
    </source>
</evidence>
<dbReference type="Pfam" id="PF20700">
    <property type="entry name" value="Mutator"/>
    <property type="match status" value="1"/>
</dbReference>
<dbReference type="OrthoDB" id="10060618at2759"/>
<dbReference type="Proteomes" id="UP000792457">
    <property type="component" value="Unassembled WGS sequence"/>
</dbReference>
<dbReference type="AlphaFoldDB" id="A0A8K0K7R7"/>